<dbReference type="Pfam" id="PF09388">
    <property type="entry name" value="SpoOE-like"/>
    <property type="match status" value="1"/>
</dbReference>
<protein>
    <submittedName>
        <fullName evidence="1">Spo0E like sporulation regulatory protein</fullName>
    </submittedName>
</protein>
<reference evidence="1 2" key="1">
    <citation type="submission" date="2016-11" db="EMBL/GenBank/DDBJ databases">
        <authorList>
            <person name="Jaros S."/>
            <person name="Januszkiewicz K."/>
            <person name="Wedrychowicz H."/>
        </authorList>
    </citation>
    <scope>NUCLEOTIDE SEQUENCE [LARGE SCALE GENOMIC DNA]</scope>
    <source>
        <strain evidence="1 2">DSM 6191</strain>
    </source>
</reference>
<dbReference type="InterPro" id="IPR036638">
    <property type="entry name" value="HLH_DNA-bd_sf"/>
</dbReference>
<sequence length="63" mass="7363">MKKVLSIIERKRRSLHKAMDMYGISDNRVLTKSIELDKLILIEQRRRLCLLNTAKSFNACATK</sequence>
<dbReference type="GO" id="GO:0046983">
    <property type="term" value="F:protein dimerization activity"/>
    <property type="evidence" value="ECO:0007669"/>
    <property type="project" value="InterPro"/>
</dbReference>
<proteinExistence type="predicted"/>
<dbReference type="InterPro" id="IPR037208">
    <property type="entry name" value="Spo0E-like_sf"/>
</dbReference>
<name>A0A1M5TEU7_9CLOT</name>
<dbReference type="RefSeq" id="WP_073015891.1">
    <property type="nucleotide sequence ID" value="NZ_FQXU01000003.1"/>
</dbReference>
<evidence type="ECO:0000313" key="2">
    <source>
        <dbReference type="Proteomes" id="UP000184241"/>
    </source>
</evidence>
<dbReference type="Proteomes" id="UP000184241">
    <property type="component" value="Unassembled WGS sequence"/>
</dbReference>
<dbReference type="GO" id="GO:0043937">
    <property type="term" value="P:regulation of sporulation"/>
    <property type="evidence" value="ECO:0007669"/>
    <property type="project" value="InterPro"/>
</dbReference>
<evidence type="ECO:0000313" key="1">
    <source>
        <dbReference type="EMBL" id="SHH49191.1"/>
    </source>
</evidence>
<gene>
    <name evidence="1" type="ORF">SAMN02745941_00190</name>
</gene>
<dbReference type="SUPFAM" id="SSF140500">
    <property type="entry name" value="BAS1536-like"/>
    <property type="match status" value="1"/>
</dbReference>
<organism evidence="1 2">
    <name type="scientific">Clostridium intestinale DSM 6191</name>
    <dbReference type="NCBI Taxonomy" id="1121320"/>
    <lineage>
        <taxon>Bacteria</taxon>
        <taxon>Bacillati</taxon>
        <taxon>Bacillota</taxon>
        <taxon>Clostridia</taxon>
        <taxon>Eubacteriales</taxon>
        <taxon>Clostridiaceae</taxon>
        <taxon>Clostridium</taxon>
    </lineage>
</organism>
<dbReference type="AlphaFoldDB" id="A0A1M5TEU7"/>
<dbReference type="Gene3D" id="4.10.280.10">
    <property type="entry name" value="Helix-loop-helix DNA-binding domain"/>
    <property type="match status" value="1"/>
</dbReference>
<dbReference type="InterPro" id="IPR018540">
    <property type="entry name" value="Spo0E-like"/>
</dbReference>
<dbReference type="EMBL" id="FQXU01000003">
    <property type="protein sequence ID" value="SHH49191.1"/>
    <property type="molecule type" value="Genomic_DNA"/>
</dbReference>
<accession>A0A1M5TEU7</accession>